<dbReference type="AlphaFoldDB" id="A0A450T701"/>
<dbReference type="Pfam" id="PF02775">
    <property type="entry name" value="TPP_enzyme_C"/>
    <property type="match status" value="1"/>
</dbReference>
<sequence>MLNLGYDLPTAVGAQLWDREALVFCFVGDGSLQMNIQELASLADYKLPVKVIVLDNHRLGIVSQFQKLNWGSDPLCGDKWNPDFVAIARAYGIKGLMIDNTAEMEDTLRRAIDHPGPVLVHCRVDPKEDISPMLLAGQTLDRMWPYG</sequence>
<dbReference type="PANTHER" id="PTHR18968">
    <property type="entry name" value="THIAMINE PYROPHOSPHATE ENZYMES"/>
    <property type="match status" value="1"/>
</dbReference>
<dbReference type="EMBL" id="CAADEX010000109">
    <property type="protein sequence ID" value="VFJ62312.1"/>
    <property type="molecule type" value="Genomic_DNA"/>
</dbReference>
<dbReference type="GO" id="GO:0050660">
    <property type="term" value="F:flavin adenine dinucleotide binding"/>
    <property type="evidence" value="ECO:0007669"/>
    <property type="project" value="TreeGrafter"/>
</dbReference>
<reference evidence="3" key="1">
    <citation type="submission" date="2019-02" db="EMBL/GenBank/DDBJ databases">
        <authorList>
            <person name="Gruber-Vodicka R. H."/>
            <person name="Seah K. B. B."/>
        </authorList>
    </citation>
    <scope>NUCLEOTIDE SEQUENCE</scope>
    <source>
        <strain evidence="3">BECK_DK47</strain>
    </source>
</reference>
<dbReference type="GO" id="GO:0003984">
    <property type="term" value="F:acetolactate synthase activity"/>
    <property type="evidence" value="ECO:0007669"/>
    <property type="project" value="TreeGrafter"/>
</dbReference>
<dbReference type="GO" id="GO:0009099">
    <property type="term" value="P:L-valine biosynthetic process"/>
    <property type="evidence" value="ECO:0007669"/>
    <property type="project" value="TreeGrafter"/>
</dbReference>
<dbReference type="GO" id="GO:0030976">
    <property type="term" value="F:thiamine pyrophosphate binding"/>
    <property type="evidence" value="ECO:0007669"/>
    <property type="project" value="InterPro"/>
</dbReference>
<organism evidence="3">
    <name type="scientific">Candidatus Kentrum sp. DK</name>
    <dbReference type="NCBI Taxonomy" id="2126562"/>
    <lineage>
        <taxon>Bacteria</taxon>
        <taxon>Pseudomonadati</taxon>
        <taxon>Pseudomonadota</taxon>
        <taxon>Gammaproteobacteria</taxon>
        <taxon>Candidatus Kentrum</taxon>
    </lineage>
</organism>
<comment type="similarity">
    <text evidence="1">Belongs to the TPP enzyme family.</text>
</comment>
<feature type="domain" description="Thiamine pyrophosphate enzyme TPP-binding" evidence="2">
    <location>
        <begin position="3"/>
        <end position="122"/>
    </location>
</feature>
<dbReference type="GO" id="GO:0009097">
    <property type="term" value="P:isoleucine biosynthetic process"/>
    <property type="evidence" value="ECO:0007669"/>
    <property type="project" value="TreeGrafter"/>
</dbReference>
<evidence type="ECO:0000259" key="2">
    <source>
        <dbReference type="Pfam" id="PF02775"/>
    </source>
</evidence>
<proteinExistence type="inferred from homology"/>
<dbReference type="InterPro" id="IPR045229">
    <property type="entry name" value="TPP_enz"/>
</dbReference>
<dbReference type="Gene3D" id="3.40.50.970">
    <property type="match status" value="1"/>
</dbReference>
<dbReference type="GO" id="GO:0005948">
    <property type="term" value="C:acetolactate synthase complex"/>
    <property type="evidence" value="ECO:0007669"/>
    <property type="project" value="TreeGrafter"/>
</dbReference>
<dbReference type="SUPFAM" id="SSF52518">
    <property type="entry name" value="Thiamin diphosphate-binding fold (THDP-binding)"/>
    <property type="match status" value="1"/>
</dbReference>
<gene>
    <name evidence="3" type="ORF">BECKDK2373B_GA0170837_11098</name>
</gene>
<evidence type="ECO:0000313" key="3">
    <source>
        <dbReference type="EMBL" id="VFJ62312.1"/>
    </source>
</evidence>
<dbReference type="PANTHER" id="PTHR18968:SF142">
    <property type="entry name" value="ACETOLACTATE SYNTHASE"/>
    <property type="match status" value="1"/>
</dbReference>
<dbReference type="InterPro" id="IPR029061">
    <property type="entry name" value="THDP-binding"/>
</dbReference>
<protein>
    <submittedName>
        <fullName evidence="3">Thiamine pyrophosphate enzyme, C-terminal TPP binding domain</fullName>
    </submittedName>
</protein>
<name>A0A450T701_9GAMM</name>
<accession>A0A450T701</accession>
<evidence type="ECO:0000256" key="1">
    <source>
        <dbReference type="ARBA" id="ARBA00007812"/>
    </source>
</evidence>
<dbReference type="InterPro" id="IPR011766">
    <property type="entry name" value="TPP_enzyme_TPP-bd"/>
</dbReference>